<accession>A0A918E2F5</accession>
<name>A0A918E2F5_9ACTN</name>
<reference evidence="2" key="1">
    <citation type="journal article" date="2014" name="Int. J. Syst. Evol. Microbiol.">
        <title>Complete genome sequence of Corynebacterium casei LMG S-19264T (=DSM 44701T), isolated from a smear-ripened cheese.</title>
        <authorList>
            <consortium name="US DOE Joint Genome Institute (JGI-PGF)"/>
            <person name="Walter F."/>
            <person name="Albersmeier A."/>
            <person name="Kalinowski J."/>
            <person name="Ruckert C."/>
        </authorList>
    </citation>
    <scope>NUCLEOTIDE SEQUENCE</scope>
    <source>
        <strain evidence="2">CGMCC 4.7201</strain>
    </source>
</reference>
<gene>
    <name evidence="2" type="ORF">GCM10012280_65710</name>
</gene>
<sequence>MTSLAERAHGAAVFIRRTTADEPAPATETCLEANEFRPMATLDFRRLGPQQILRRPPASNDDTTASRRFIQRR</sequence>
<dbReference type="AlphaFoldDB" id="A0A918E2F5"/>
<evidence type="ECO:0000256" key="1">
    <source>
        <dbReference type="SAM" id="MobiDB-lite"/>
    </source>
</evidence>
<organism evidence="2 3">
    <name type="scientific">Wenjunlia tyrosinilytica</name>
    <dbReference type="NCBI Taxonomy" id="1544741"/>
    <lineage>
        <taxon>Bacteria</taxon>
        <taxon>Bacillati</taxon>
        <taxon>Actinomycetota</taxon>
        <taxon>Actinomycetes</taxon>
        <taxon>Kitasatosporales</taxon>
        <taxon>Streptomycetaceae</taxon>
        <taxon>Wenjunlia</taxon>
    </lineage>
</organism>
<dbReference type="RefSeq" id="WP_189135469.1">
    <property type="nucleotide sequence ID" value="NZ_BMMS01000044.1"/>
</dbReference>
<evidence type="ECO:0000313" key="3">
    <source>
        <dbReference type="Proteomes" id="UP000641932"/>
    </source>
</evidence>
<proteinExistence type="predicted"/>
<keyword evidence="3" id="KW-1185">Reference proteome</keyword>
<dbReference type="Proteomes" id="UP000641932">
    <property type="component" value="Unassembled WGS sequence"/>
</dbReference>
<protein>
    <submittedName>
        <fullName evidence="2">Uncharacterized protein</fullName>
    </submittedName>
</protein>
<feature type="region of interest" description="Disordered" evidence="1">
    <location>
        <begin position="48"/>
        <end position="73"/>
    </location>
</feature>
<evidence type="ECO:0000313" key="2">
    <source>
        <dbReference type="EMBL" id="GGO99383.1"/>
    </source>
</evidence>
<reference evidence="2" key="2">
    <citation type="submission" date="2020-09" db="EMBL/GenBank/DDBJ databases">
        <authorList>
            <person name="Sun Q."/>
            <person name="Zhou Y."/>
        </authorList>
    </citation>
    <scope>NUCLEOTIDE SEQUENCE</scope>
    <source>
        <strain evidence="2">CGMCC 4.7201</strain>
    </source>
</reference>
<comment type="caution">
    <text evidence="2">The sequence shown here is derived from an EMBL/GenBank/DDBJ whole genome shotgun (WGS) entry which is preliminary data.</text>
</comment>
<dbReference type="EMBL" id="BMMS01000044">
    <property type="protein sequence ID" value="GGO99383.1"/>
    <property type="molecule type" value="Genomic_DNA"/>
</dbReference>